<evidence type="ECO:0000313" key="2">
    <source>
        <dbReference type="Proteomes" id="UP001054945"/>
    </source>
</evidence>
<dbReference type="Proteomes" id="UP001054945">
    <property type="component" value="Unassembled WGS sequence"/>
</dbReference>
<proteinExistence type="predicted"/>
<accession>A0AAV4MWZ4</accession>
<reference evidence="1 2" key="1">
    <citation type="submission" date="2021-06" db="EMBL/GenBank/DDBJ databases">
        <title>Caerostris extrusa draft genome.</title>
        <authorList>
            <person name="Kono N."/>
            <person name="Arakawa K."/>
        </authorList>
    </citation>
    <scope>NUCLEOTIDE SEQUENCE [LARGE SCALE GENOMIC DNA]</scope>
</reference>
<sequence length="139" mass="15672">MGPLPLHHHNDVYYAPVNENTWGCYTGAFLIIGTEWGKIMVKYSAEIRIIVRSSFLCSNNGLANNRFNVVILKAVKPSGNGGVIQKLHFSLRKHVFAFTADIRQMYSMISIDKKSPANSLESRRKLQTDKLTVHLVVNI</sequence>
<keyword evidence="2" id="KW-1185">Reference proteome</keyword>
<evidence type="ECO:0000313" key="1">
    <source>
        <dbReference type="EMBL" id="GIX75464.1"/>
    </source>
</evidence>
<dbReference type="EMBL" id="BPLR01020170">
    <property type="protein sequence ID" value="GIX75464.1"/>
    <property type="molecule type" value="Genomic_DNA"/>
</dbReference>
<evidence type="ECO:0008006" key="3">
    <source>
        <dbReference type="Google" id="ProtNLM"/>
    </source>
</evidence>
<dbReference type="AlphaFoldDB" id="A0AAV4MWZ4"/>
<protein>
    <recommendedName>
        <fullName evidence="3">LAGLIDADG homing endonuclease</fullName>
    </recommendedName>
</protein>
<name>A0AAV4MWZ4_CAEEX</name>
<comment type="caution">
    <text evidence="1">The sequence shown here is derived from an EMBL/GenBank/DDBJ whole genome shotgun (WGS) entry which is preliminary data.</text>
</comment>
<gene>
    <name evidence="1" type="ORF">CEXT_533101</name>
</gene>
<organism evidence="1 2">
    <name type="scientific">Caerostris extrusa</name>
    <name type="common">Bark spider</name>
    <name type="synonym">Caerostris bankana</name>
    <dbReference type="NCBI Taxonomy" id="172846"/>
    <lineage>
        <taxon>Eukaryota</taxon>
        <taxon>Metazoa</taxon>
        <taxon>Ecdysozoa</taxon>
        <taxon>Arthropoda</taxon>
        <taxon>Chelicerata</taxon>
        <taxon>Arachnida</taxon>
        <taxon>Araneae</taxon>
        <taxon>Araneomorphae</taxon>
        <taxon>Entelegynae</taxon>
        <taxon>Araneoidea</taxon>
        <taxon>Araneidae</taxon>
        <taxon>Caerostris</taxon>
    </lineage>
</organism>